<sequence>MSVLFRCAFHGFQDTLYTHSNRQFYRDCDITGTVDFISAMPPSCSKTATSSPGNRRPTTPTYLGRPWKDYSTTTVIMQSDIGPFLRAPGWISWVSGVDPPATLFYAEYQNTGPAANVDGRVRWAGYRPALTVDEAERFTVGSFIRGSEWLPATTVTFQSTL</sequence>
<dbReference type="PANTHER" id="PTHR31707">
    <property type="entry name" value="PECTINESTERASE"/>
    <property type="match status" value="1"/>
</dbReference>
<evidence type="ECO:0000256" key="2">
    <source>
        <dbReference type="ARBA" id="ARBA00005184"/>
    </source>
</evidence>
<accession>A0A9Q0TNR4</accession>
<reference evidence="7" key="2">
    <citation type="journal article" date="2023" name="Int. J. Mol. Sci.">
        <title>De Novo Assembly and Annotation of 11 Diverse Shrub Willow (Salix) Genomes Reveals Novel Gene Organization in Sex-Linked Regions.</title>
        <authorList>
            <person name="Hyden B."/>
            <person name="Feng K."/>
            <person name="Yates T.B."/>
            <person name="Jawdy S."/>
            <person name="Cereghino C."/>
            <person name="Smart L.B."/>
            <person name="Muchero W."/>
        </authorList>
    </citation>
    <scope>NUCLEOTIDE SEQUENCE [LARGE SCALE GENOMIC DNA]</scope>
    <source>
        <tissue evidence="7">Shoot tip</tissue>
    </source>
</reference>
<dbReference type="OrthoDB" id="2019149at2759"/>
<feature type="domain" description="Pectinesterase catalytic" evidence="6">
    <location>
        <begin position="44"/>
        <end position="146"/>
    </location>
</feature>
<name>A0A9Q0TNR4_SALVM</name>
<dbReference type="InterPro" id="IPR011050">
    <property type="entry name" value="Pectin_lyase_fold/virulence"/>
</dbReference>
<comment type="caution">
    <text evidence="7">The sequence shown here is derived from an EMBL/GenBank/DDBJ whole genome shotgun (WGS) entry which is preliminary data.</text>
</comment>
<comment type="subcellular location">
    <subcellularLocation>
        <location evidence="1">Secreted</location>
        <location evidence="1">Cell wall</location>
    </subcellularLocation>
</comment>
<dbReference type="SUPFAM" id="SSF51126">
    <property type="entry name" value="Pectin lyase-like"/>
    <property type="match status" value="1"/>
</dbReference>
<dbReference type="InterPro" id="IPR000070">
    <property type="entry name" value="Pectinesterase_cat"/>
</dbReference>
<dbReference type="Proteomes" id="UP001151529">
    <property type="component" value="Chromosome 1"/>
</dbReference>
<keyword evidence="3" id="KW-0964">Secreted</keyword>
<protein>
    <submittedName>
        <fullName evidence="7">PECTINESTERASE</fullName>
    </submittedName>
</protein>
<dbReference type="Gene3D" id="2.160.20.10">
    <property type="entry name" value="Single-stranded right-handed beta-helix, Pectin lyase-like"/>
    <property type="match status" value="2"/>
</dbReference>
<feature type="domain" description="Pectinesterase catalytic" evidence="6">
    <location>
        <begin position="1"/>
        <end position="37"/>
    </location>
</feature>
<gene>
    <name evidence="7" type="ORF">OIU85_026513</name>
</gene>
<reference evidence="7" key="1">
    <citation type="submission" date="2022-11" db="EMBL/GenBank/DDBJ databases">
        <authorList>
            <person name="Hyden B.L."/>
            <person name="Feng K."/>
            <person name="Yates T."/>
            <person name="Jawdy S."/>
            <person name="Smart L.B."/>
            <person name="Muchero W."/>
        </authorList>
    </citation>
    <scope>NUCLEOTIDE SEQUENCE</scope>
    <source>
        <tissue evidence="7">Shoot tip</tissue>
    </source>
</reference>
<dbReference type="AlphaFoldDB" id="A0A9Q0TNR4"/>
<evidence type="ECO:0000256" key="3">
    <source>
        <dbReference type="ARBA" id="ARBA00022512"/>
    </source>
</evidence>
<keyword evidence="4" id="KW-0378">Hydrolase</keyword>
<keyword evidence="5" id="KW-0063">Aspartyl esterase</keyword>
<keyword evidence="8" id="KW-1185">Reference proteome</keyword>
<keyword evidence="3" id="KW-0134">Cell wall</keyword>
<dbReference type="EMBL" id="JAPFFL010000007">
    <property type="protein sequence ID" value="KAJ6715015.1"/>
    <property type="molecule type" value="Genomic_DNA"/>
</dbReference>
<evidence type="ECO:0000313" key="8">
    <source>
        <dbReference type="Proteomes" id="UP001151529"/>
    </source>
</evidence>
<dbReference type="GO" id="GO:0030599">
    <property type="term" value="F:pectinesterase activity"/>
    <property type="evidence" value="ECO:0007669"/>
    <property type="project" value="InterPro"/>
</dbReference>
<comment type="pathway">
    <text evidence="2">Glycan metabolism; pectin degradation; 2-dehydro-3-deoxy-D-gluconate from pectin: step 1/5.</text>
</comment>
<evidence type="ECO:0000256" key="5">
    <source>
        <dbReference type="ARBA" id="ARBA00023085"/>
    </source>
</evidence>
<evidence type="ECO:0000259" key="6">
    <source>
        <dbReference type="Pfam" id="PF01095"/>
    </source>
</evidence>
<dbReference type="Pfam" id="PF01095">
    <property type="entry name" value="Pectinesterase"/>
    <property type="match status" value="2"/>
</dbReference>
<proteinExistence type="predicted"/>
<organism evidence="7 8">
    <name type="scientific">Salix viminalis</name>
    <name type="common">Common osier</name>
    <name type="synonym">Basket willow</name>
    <dbReference type="NCBI Taxonomy" id="40686"/>
    <lineage>
        <taxon>Eukaryota</taxon>
        <taxon>Viridiplantae</taxon>
        <taxon>Streptophyta</taxon>
        <taxon>Embryophyta</taxon>
        <taxon>Tracheophyta</taxon>
        <taxon>Spermatophyta</taxon>
        <taxon>Magnoliopsida</taxon>
        <taxon>eudicotyledons</taxon>
        <taxon>Gunneridae</taxon>
        <taxon>Pentapetalae</taxon>
        <taxon>rosids</taxon>
        <taxon>fabids</taxon>
        <taxon>Malpighiales</taxon>
        <taxon>Salicaceae</taxon>
        <taxon>Saliceae</taxon>
        <taxon>Salix</taxon>
    </lineage>
</organism>
<dbReference type="GO" id="GO:0042545">
    <property type="term" value="P:cell wall modification"/>
    <property type="evidence" value="ECO:0007669"/>
    <property type="project" value="InterPro"/>
</dbReference>
<dbReference type="InterPro" id="IPR012334">
    <property type="entry name" value="Pectin_lyas_fold"/>
</dbReference>
<evidence type="ECO:0000256" key="4">
    <source>
        <dbReference type="ARBA" id="ARBA00022801"/>
    </source>
</evidence>
<evidence type="ECO:0000256" key="1">
    <source>
        <dbReference type="ARBA" id="ARBA00004191"/>
    </source>
</evidence>
<evidence type="ECO:0000313" key="7">
    <source>
        <dbReference type="EMBL" id="KAJ6715015.1"/>
    </source>
</evidence>